<proteinExistence type="inferred from homology"/>
<keyword evidence="2" id="KW-0813">Transport</keyword>
<dbReference type="GO" id="GO:0016887">
    <property type="term" value="F:ATP hydrolysis activity"/>
    <property type="evidence" value="ECO:0007669"/>
    <property type="project" value="InterPro"/>
</dbReference>
<dbReference type="InterPro" id="IPR027417">
    <property type="entry name" value="P-loop_NTPase"/>
</dbReference>
<dbReference type="PROSITE" id="PS00211">
    <property type="entry name" value="ABC_TRANSPORTER_1"/>
    <property type="match status" value="1"/>
</dbReference>
<comment type="similarity">
    <text evidence="1">Belongs to the ABC transporter superfamily.</text>
</comment>
<evidence type="ECO:0000256" key="4">
    <source>
        <dbReference type="ARBA" id="ARBA00022840"/>
    </source>
</evidence>
<reference evidence="6 7" key="1">
    <citation type="submission" date="2020-10" db="EMBL/GenBank/DDBJ databases">
        <title>Campylobacter and Helicobacter PacBio genomes.</title>
        <authorList>
            <person name="Lane C."/>
        </authorList>
    </citation>
    <scope>NUCLEOTIDE SEQUENCE [LARGE SCALE GENOMIC DNA]</scope>
    <source>
        <strain evidence="6 7">2016D-0077</strain>
    </source>
</reference>
<dbReference type="InterPro" id="IPR050153">
    <property type="entry name" value="Metal_Ion_Import_ABC"/>
</dbReference>
<dbReference type="SUPFAM" id="SSF52540">
    <property type="entry name" value="P-loop containing nucleoside triphosphate hydrolases"/>
    <property type="match status" value="1"/>
</dbReference>
<feature type="domain" description="ABC transporter" evidence="5">
    <location>
        <begin position="5"/>
        <end position="229"/>
    </location>
</feature>
<dbReference type="Proteomes" id="UP000594749">
    <property type="component" value="Chromosome"/>
</dbReference>
<evidence type="ECO:0000256" key="1">
    <source>
        <dbReference type="ARBA" id="ARBA00005417"/>
    </source>
</evidence>
<evidence type="ECO:0000256" key="3">
    <source>
        <dbReference type="ARBA" id="ARBA00022741"/>
    </source>
</evidence>
<dbReference type="Gene3D" id="3.40.50.300">
    <property type="entry name" value="P-loop containing nucleotide triphosphate hydrolases"/>
    <property type="match status" value="1"/>
</dbReference>
<dbReference type="PANTHER" id="PTHR42734:SF6">
    <property type="entry name" value="MOLYBDATE IMPORT ATP-BINDING PROTEIN MOLC"/>
    <property type="match status" value="1"/>
</dbReference>
<dbReference type="InterPro" id="IPR003593">
    <property type="entry name" value="AAA+_ATPase"/>
</dbReference>
<dbReference type="PANTHER" id="PTHR42734">
    <property type="entry name" value="METAL TRANSPORT SYSTEM ATP-BINDING PROTEIN TM_0124-RELATED"/>
    <property type="match status" value="1"/>
</dbReference>
<name>A0A7M1LHX7_9BACT</name>
<dbReference type="AlphaFoldDB" id="A0A7M1LHX7"/>
<sequence>MKVLIEALNLGFYYKKDEFCFKDLNFSVGENEIVAILGLNGQGKSTLLYNLIGILKPKVGQIFINQSFSYLSQNLNLNFNYRVIDIVLMGLVKEISLFKVPSKYDYEKSINALEILGISHLKDRFYHTLSGGQKQLVLLARTIVSKSKTLILDEPFSAMDLKNQNRVLNLIKSLKNDLKISIIFTTHNPDHAHAVADKTLILYDDLSYKFGKSKSVLSSLNLTKLYGVRVKNVEFEGRDYLITLFDN</sequence>
<protein>
    <submittedName>
        <fullName evidence="6">ABC transporter ATP-binding protein</fullName>
    </submittedName>
</protein>
<keyword evidence="7" id="KW-1185">Reference proteome</keyword>
<evidence type="ECO:0000313" key="7">
    <source>
        <dbReference type="Proteomes" id="UP000594749"/>
    </source>
</evidence>
<evidence type="ECO:0000313" key="6">
    <source>
        <dbReference type="EMBL" id="QOQ88178.1"/>
    </source>
</evidence>
<accession>A0A7M1LHX7</accession>
<dbReference type="Pfam" id="PF00005">
    <property type="entry name" value="ABC_tran"/>
    <property type="match status" value="1"/>
</dbReference>
<keyword evidence="4 6" id="KW-0067">ATP-binding</keyword>
<dbReference type="InterPro" id="IPR017871">
    <property type="entry name" value="ABC_transporter-like_CS"/>
</dbReference>
<dbReference type="EMBL" id="CP063078">
    <property type="protein sequence ID" value="QOQ88178.1"/>
    <property type="molecule type" value="Genomic_DNA"/>
</dbReference>
<dbReference type="InterPro" id="IPR003439">
    <property type="entry name" value="ABC_transporter-like_ATP-bd"/>
</dbReference>
<dbReference type="SMART" id="SM00382">
    <property type="entry name" value="AAA"/>
    <property type="match status" value="1"/>
</dbReference>
<organism evidence="6 7">
    <name type="scientific">Campylobacter corcagiensis</name>
    <dbReference type="NCBI Taxonomy" id="1448857"/>
    <lineage>
        <taxon>Bacteria</taxon>
        <taxon>Pseudomonadati</taxon>
        <taxon>Campylobacterota</taxon>
        <taxon>Epsilonproteobacteria</taxon>
        <taxon>Campylobacterales</taxon>
        <taxon>Campylobacteraceae</taxon>
        <taxon>Campylobacter</taxon>
    </lineage>
</organism>
<evidence type="ECO:0000259" key="5">
    <source>
        <dbReference type="PROSITE" id="PS50893"/>
    </source>
</evidence>
<dbReference type="PROSITE" id="PS50893">
    <property type="entry name" value="ABC_TRANSPORTER_2"/>
    <property type="match status" value="1"/>
</dbReference>
<dbReference type="OrthoDB" id="5515229at2"/>
<gene>
    <name evidence="6" type="ORF">IMC76_06485</name>
</gene>
<dbReference type="GO" id="GO:0005524">
    <property type="term" value="F:ATP binding"/>
    <property type="evidence" value="ECO:0007669"/>
    <property type="project" value="UniProtKB-KW"/>
</dbReference>
<evidence type="ECO:0000256" key="2">
    <source>
        <dbReference type="ARBA" id="ARBA00022448"/>
    </source>
</evidence>
<keyword evidence="3" id="KW-0547">Nucleotide-binding</keyword>